<name>A0A0N8GQS7_9CHLR</name>
<evidence type="ECO:0000313" key="2">
    <source>
        <dbReference type="EMBL" id="KPL84530.1"/>
    </source>
</evidence>
<accession>A0A0N8GQS7</accession>
<dbReference type="PANTHER" id="PTHR43591:SF110">
    <property type="entry name" value="RHODANESE DOMAIN-CONTAINING PROTEIN"/>
    <property type="match status" value="1"/>
</dbReference>
<comment type="caution">
    <text evidence="2">The sequence shown here is derived from an EMBL/GenBank/DDBJ whole genome shotgun (WGS) entry which is preliminary data.</text>
</comment>
<dbReference type="GO" id="GO:0008757">
    <property type="term" value="F:S-adenosylmethionine-dependent methyltransferase activity"/>
    <property type="evidence" value="ECO:0007669"/>
    <property type="project" value="InterPro"/>
</dbReference>
<protein>
    <recommendedName>
        <fullName evidence="1">Methyltransferase type 11 domain-containing protein</fullName>
    </recommendedName>
</protein>
<dbReference type="EMBL" id="LGKO01000002">
    <property type="protein sequence ID" value="KPL84530.1"/>
    <property type="molecule type" value="Genomic_DNA"/>
</dbReference>
<dbReference type="Pfam" id="PF08241">
    <property type="entry name" value="Methyltransf_11"/>
    <property type="match status" value="1"/>
</dbReference>
<reference evidence="2 3" key="1">
    <citation type="submission" date="2015-07" db="EMBL/GenBank/DDBJ databases">
        <title>Whole genome sequence of Thermanaerothrix daxensis DSM 23592.</title>
        <authorList>
            <person name="Hemp J."/>
            <person name="Ward L.M."/>
            <person name="Pace L.A."/>
            <person name="Fischer W.W."/>
        </authorList>
    </citation>
    <scope>NUCLEOTIDE SEQUENCE [LARGE SCALE GENOMIC DNA]</scope>
    <source>
        <strain evidence="2 3">GNS-1</strain>
    </source>
</reference>
<keyword evidence="3" id="KW-1185">Reference proteome</keyword>
<dbReference type="PANTHER" id="PTHR43591">
    <property type="entry name" value="METHYLTRANSFERASE"/>
    <property type="match status" value="1"/>
</dbReference>
<dbReference type="STRING" id="869279.SE15_05460"/>
<feature type="domain" description="Methyltransferase type 11" evidence="1">
    <location>
        <begin position="40"/>
        <end position="130"/>
    </location>
</feature>
<dbReference type="CDD" id="cd02440">
    <property type="entry name" value="AdoMet_MTases"/>
    <property type="match status" value="1"/>
</dbReference>
<dbReference type="AlphaFoldDB" id="A0A0N8GQS7"/>
<gene>
    <name evidence="2" type="ORF">SE15_05460</name>
</gene>
<evidence type="ECO:0000259" key="1">
    <source>
        <dbReference type="Pfam" id="PF08241"/>
    </source>
</evidence>
<dbReference type="Gene3D" id="3.40.50.150">
    <property type="entry name" value="Vaccinia Virus protein VP39"/>
    <property type="match status" value="1"/>
</dbReference>
<sequence length="188" mass="21210">MGNKNSDFDWVAPYYERIFRMPPSGEIKHWLKLPFKGWLLDVGGGTGRVAAGLVGTVEGIVVLDASIGMLRQARRKPGLFPVWGMAECLPFQTGKFTRVLMVDAFHHLKDQEAVLGELMRVLAPGGVLVIEEPDYHHWAVKVVALFERCIGMRSRFWYPEDIAARIKAMGYIPEIHKHGTTLRILVVK</sequence>
<dbReference type="SUPFAM" id="SSF53335">
    <property type="entry name" value="S-adenosyl-L-methionine-dependent methyltransferases"/>
    <property type="match status" value="1"/>
</dbReference>
<proteinExistence type="predicted"/>
<evidence type="ECO:0000313" key="3">
    <source>
        <dbReference type="Proteomes" id="UP000050544"/>
    </source>
</evidence>
<dbReference type="InterPro" id="IPR029063">
    <property type="entry name" value="SAM-dependent_MTases_sf"/>
</dbReference>
<dbReference type="Proteomes" id="UP000050544">
    <property type="component" value="Unassembled WGS sequence"/>
</dbReference>
<dbReference type="InterPro" id="IPR013216">
    <property type="entry name" value="Methyltransf_11"/>
</dbReference>
<organism evidence="2 3">
    <name type="scientific">Thermanaerothrix daxensis</name>
    <dbReference type="NCBI Taxonomy" id="869279"/>
    <lineage>
        <taxon>Bacteria</taxon>
        <taxon>Bacillati</taxon>
        <taxon>Chloroflexota</taxon>
        <taxon>Anaerolineae</taxon>
        <taxon>Anaerolineales</taxon>
        <taxon>Anaerolineaceae</taxon>
        <taxon>Thermanaerothrix</taxon>
    </lineage>
</organism>